<keyword evidence="2" id="KW-1185">Reference proteome</keyword>
<protein>
    <recommendedName>
        <fullName evidence="3">DUF551 domain-containing protein</fullName>
    </recommendedName>
</protein>
<gene>
    <name evidence="1" type="ORF">DWE98_20520</name>
</gene>
<dbReference type="AlphaFoldDB" id="A0A370L1P3"/>
<name>A0A370L1P3_9HYPH</name>
<proteinExistence type="predicted"/>
<evidence type="ECO:0008006" key="3">
    <source>
        <dbReference type="Google" id="ProtNLM"/>
    </source>
</evidence>
<organism evidence="1 2">
    <name type="scientific">Bosea caraganae</name>
    <dbReference type="NCBI Taxonomy" id="2763117"/>
    <lineage>
        <taxon>Bacteria</taxon>
        <taxon>Pseudomonadati</taxon>
        <taxon>Pseudomonadota</taxon>
        <taxon>Alphaproteobacteria</taxon>
        <taxon>Hyphomicrobiales</taxon>
        <taxon>Boseaceae</taxon>
        <taxon>Bosea</taxon>
    </lineage>
</organism>
<accession>A0A370L1P3</accession>
<dbReference type="EMBL" id="QQTP01000012">
    <property type="protein sequence ID" value="RDJ21423.1"/>
    <property type="molecule type" value="Genomic_DNA"/>
</dbReference>
<dbReference type="Proteomes" id="UP000255207">
    <property type="component" value="Unassembled WGS sequence"/>
</dbReference>
<comment type="caution">
    <text evidence="1">The sequence shown here is derived from an EMBL/GenBank/DDBJ whole genome shotgun (WGS) entry which is preliminary data.</text>
</comment>
<evidence type="ECO:0000313" key="1">
    <source>
        <dbReference type="EMBL" id="RDJ21423.1"/>
    </source>
</evidence>
<sequence length="61" mass="7087">MSETVEVTDGDRVERARFRRPASEGAELRNVGWLCEDGRPLDWQPTHWRPILPKPPTFVLD</sequence>
<reference evidence="2" key="1">
    <citation type="submission" date="2018-07" db="EMBL/GenBank/DDBJ databases">
        <authorList>
            <person name="Safronova V.I."/>
            <person name="Chirak E.R."/>
            <person name="Sazanova A.L."/>
        </authorList>
    </citation>
    <scope>NUCLEOTIDE SEQUENCE [LARGE SCALE GENOMIC DNA]</scope>
    <source>
        <strain evidence="2">RCAM04685</strain>
    </source>
</reference>
<evidence type="ECO:0000313" key="2">
    <source>
        <dbReference type="Proteomes" id="UP000255207"/>
    </source>
</evidence>